<dbReference type="Proteomes" id="UP000095488">
    <property type="component" value="Unassembled WGS sequence"/>
</dbReference>
<sequence length="195" mass="23874">MKNFDYSLDIPKSLEKELRNAKYIGQGHNGIIFMLSDKKIVKFFRKITAWEDESDILKRVHRSKFFPKIYESGPKYIIREYVDGVRLDKYLSDNAINNRICEELYDMLKEFERLNFTRLDIRCKDLFVQKDYSIRIIDPKNNYKKIVPYPRHLMKGLEKRGALDYFLNYVEKKNIRNYIYWKYKFDNYKEEIKEK</sequence>
<name>A0ABP2ATA9_SARVE</name>
<protein>
    <recommendedName>
        <fullName evidence="3">Protein kinase</fullName>
    </recommendedName>
</protein>
<comment type="caution">
    <text evidence="1">The sequence shown here is derived from an EMBL/GenBank/DDBJ whole genome shotgun (WGS) entry which is preliminary data.</text>
</comment>
<dbReference type="InterPro" id="IPR011009">
    <property type="entry name" value="Kinase-like_dom_sf"/>
</dbReference>
<accession>A0ABP2ATA9</accession>
<dbReference type="SUPFAM" id="SSF56112">
    <property type="entry name" value="Protein kinase-like (PK-like)"/>
    <property type="match status" value="1"/>
</dbReference>
<dbReference type="EMBL" id="CYZR01000005">
    <property type="protein sequence ID" value="CUN98978.1"/>
    <property type="molecule type" value="Genomic_DNA"/>
</dbReference>
<proteinExistence type="predicted"/>
<organism evidence="1 2">
    <name type="scientific">Sarcina ventriculi</name>
    <name type="common">Clostridium ventriculi</name>
    <dbReference type="NCBI Taxonomy" id="1267"/>
    <lineage>
        <taxon>Bacteria</taxon>
        <taxon>Bacillati</taxon>
        <taxon>Bacillota</taxon>
        <taxon>Clostridia</taxon>
        <taxon>Eubacteriales</taxon>
        <taxon>Clostridiaceae</taxon>
        <taxon>Sarcina</taxon>
    </lineage>
</organism>
<dbReference type="Gene3D" id="1.10.510.10">
    <property type="entry name" value="Transferase(Phosphotransferase) domain 1"/>
    <property type="match status" value="1"/>
</dbReference>
<dbReference type="RefSeq" id="WP_055259293.1">
    <property type="nucleotide sequence ID" value="NZ_BCMV01000008.1"/>
</dbReference>
<keyword evidence="2" id="KW-1185">Reference proteome</keyword>
<reference evidence="1 2" key="1">
    <citation type="submission" date="2015-09" db="EMBL/GenBank/DDBJ databases">
        <authorList>
            <consortium name="Pathogen Informatics"/>
            <person name="Wu L."/>
            <person name="Ma J."/>
        </authorList>
    </citation>
    <scope>NUCLEOTIDE SEQUENCE [LARGE SCALE GENOMIC DNA]</scope>
    <source>
        <strain evidence="1 2">2789STDY5834858</strain>
    </source>
</reference>
<evidence type="ECO:0000313" key="2">
    <source>
        <dbReference type="Proteomes" id="UP000095488"/>
    </source>
</evidence>
<evidence type="ECO:0000313" key="1">
    <source>
        <dbReference type="EMBL" id="CUN98978.1"/>
    </source>
</evidence>
<evidence type="ECO:0008006" key="3">
    <source>
        <dbReference type="Google" id="ProtNLM"/>
    </source>
</evidence>
<gene>
    <name evidence="1" type="ORF">ERS852473_01594</name>
</gene>